<feature type="region of interest" description="Disordered" evidence="3">
    <location>
        <begin position="1"/>
        <end position="56"/>
    </location>
</feature>
<dbReference type="HOGENOM" id="CLU_104290_0_0_1"/>
<dbReference type="VEuPathDB" id="FungiDB:MELLADRAFT_96267"/>
<keyword evidence="1" id="KW-0507">mRNA processing</keyword>
<evidence type="ECO:0000256" key="1">
    <source>
        <dbReference type="ARBA" id="ARBA00022664"/>
    </source>
</evidence>
<evidence type="ECO:0000256" key="2">
    <source>
        <dbReference type="PROSITE-ProRule" id="PRU00047"/>
    </source>
</evidence>
<dbReference type="EMBL" id="GL883098">
    <property type="protein sequence ID" value="EGG09329.1"/>
    <property type="molecule type" value="Genomic_DNA"/>
</dbReference>
<dbReference type="KEGG" id="mlr:MELLADRAFT_96267"/>
<dbReference type="OrthoDB" id="2514910at2759"/>
<gene>
    <name evidence="5" type="ORF">MELLADRAFT_96267</name>
</gene>
<evidence type="ECO:0000313" key="5">
    <source>
        <dbReference type="EMBL" id="EGG09329.1"/>
    </source>
</evidence>
<accession>F4RE57</accession>
<proteinExistence type="predicted"/>
<keyword evidence="2" id="KW-0863">Zinc-finger</keyword>
<dbReference type="PROSITE" id="PS50158">
    <property type="entry name" value="ZF_CCHC"/>
    <property type="match status" value="1"/>
</dbReference>
<feature type="domain" description="CCHC-type" evidence="4">
    <location>
        <begin position="111"/>
        <end position="126"/>
    </location>
</feature>
<keyword evidence="2" id="KW-0479">Metal-binding</keyword>
<protein>
    <recommendedName>
        <fullName evidence="4">CCHC-type domain-containing protein</fullName>
    </recommendedName>
</protein>
<dbReference type="Proteomes" id="UP000001072">
    <property type="component" value="Unassembled WGS sequence"/>
</dbReference>
<dbReference type="GO" id="GO:0003676">
    <property type="term" value="F:nucleic acid binding"/>
    <property type="evidence" value="ECO:0007669"/>
    <property type="project" value="InterPro"/>
</dbReference>
<organism evidence="6">
    <name type="scientific">Melampsora larici-populina (strain 98AG31 / pathotype 3-4-7)</name>
    <name type="common">Poplar leaf rust fungus</name>
    <dbReference type="NCBI Taxonomy" id="747676"/>
    <lineage>
        <taxon>Eukaryota</taxon>
        <taxon>Fungi</taxon>
        <taxon>Dikarya</taxon>
        <taxon>Basidiomycota</taxon>
        <taxon>Pucciniomycotina</taxon>
        <taxon>Pucciniomycetes</taxon>
        <taxon>Pucciniales</taxon>
        <taxon>Melampsoraceae</taxon>
        <taxon>Melampsora</taxon>
    </lineage>
</organism>
<keyword evidence="6" id="KW-1185">Reference proteome</keyword>
<sequence length="228" mass="25144">MVTVHVFSEPSVGSDPPPPTSSQPTLPIDLTSTPETYQTQVTPPGSPLPHPTTPKPQTRVNYYGCLSPGPPEHQPRLSKAPREQSFRIHRGIPMNPSWRYLPEVANWIDQCFHCGQFGHRQALCPDRKGARAAEHFDDWRLVRFGPCGPKKLYSVRALWPSVIAIEGPVIETLEADNEASDAMMLDVHISTSSIDKPPAIPWSTRPIPLESALAELFVDAGCACPCHD</sequence>
<evidence type="ECO:0000313" key="6">
    <source>
        <dbReference type="Proteomes" id="UP000001072"/>
    </source>
</evidence>
<dbReference type="AlphaFoldDB" id="F4RE57"/>
<evidence type="ECO:0000259" key="4">
    <source>
        <dbReference type="PROSITE" id="PS50158"/>
    </source>
</evidence>
<reference evidence="6" key="1">
    <citation type="journal article" date="2011" name="Proc. Natl. Acad. Sci. U.S.A.">
        <title>Obligate biotrophy features unraveled by the genomic analysis of rust fungi.</title>
        <authorList>
            <person name="Duplessis S."/>
            <person name="Cuomo C.A."/>
            <person name="Lin Y.-C."/>
            <person name="Aerts A."/>
            <person name="Tisserant E."/>
            <person name="Veneault-Fourrey C."/>
            <person name="Joly D.L."/>
            <person name="Hacquard S."/>
            <person name="Amselem J."/>
            <person name="Cantarel B.L."/>
            <person name="Chiu R."/>
            <person name="Coutinho P.M."/>
            <person name="Feau N."/>
            <person name="Field M."/>
            <person name="Frey P."/>
            <person name="Gelhaye E."/>
            <person name="Goldberg J."/>
            <person name="Grabherr M.G."/>
            <person name="Kodira C.D."/>
            <person name="Kohler A."/>
            <person name="Kuees U."/>
            <person name="Lindquist E.A."/>
            <person name="Lucas S.M."/>
            <person name="Mago R."/>
            <person name="Mauceli E."/>
            <person name="Morin E."/>
            <person name="Murat C."/>
            <person name="Pangilinan J.L."/>
            <person name="Park R."/>
            <person name="Pearson M."/>
            <person name="Quesneville H."/>
            <person name="Rouhier N."/>
            <person name="Sakthikumar S."/>
            <person name="Salamov A.A."/>
            <person name="Schmutz J."/>
            <person name="Selles B."/>
            <person name="Shapiro H."/>
            <person name="Tanguay P."/>
            <person name="Tuskan G.A."/>
            <person name="Henrissat B."/>
            <person name="Van de Peer Y."/>
            <person name="Rouze P."/>
            <person name="Ellis J.G."/>
            <person name="Dodds P.N."/>
            <person name="Schein J.E."/>
            <person name="Zhong S."/>
            <person name="Hamelin R.C."/>
            <person name="Grigoriev I.V."/>
            <person name="Szabo L.J."/>
            <person name="Martin F."/>
        </authorList>
    </citation>
    <scope>NUCLEOTIDE SEQUENCE [LARGE SCALE GENOMIC DNA]</scope>
    <source>
        <strain evidence="6">98AG31 / pathotype 3-4-7</strain>
    </source>
</reference>
<dbReference type="GO" id="GO:0008270">
    <property type="term" value="F:zinc ion binding"/>
    <property type="evidence" value="ECO:0007669"/>
    <property type="project" value="UniProtKB-KW"/>
</dbReference>
<keyword evidence="2" id="KW-0862">Zinc</keyword>
<dbReference type="GeneID" id="18937541"/>
<dbReference type="SUPFAM" id="SSF57756">
    <property type="entry name" value="Retrovirus zinc finger-like domains"/>
    <property type="match status" value="1"/>
</dbReference>
<dbReference type="InterPro" id="IPR036875">
    <property type="entry name" value="Znf_CCHC_sf"/>
</dbReference>
<dbReference type="RefSeq" id="XP_007407689.1">
    <property type="nucleotide sequence ID" value="XM_007407627.1"/>
</dbReference>
<dbReference type="InterPro" id="IPR001878">
    <property type="entry name" value="Znf_CCHC"/>
</dbReference>
<feature type="compositionally biased region" description="Polar residues" evidence="3">
    <location>
        <begin position="30"/>
        <end position="41"/>
    </location>
</feature>
<feature type="compositionally biased region" description="Pro residues" evidence="3">
    <location>
        <begin position="44"/>
        <end position="54"/>
    </location>
</feature>
<name>F4RE57_MELLP</name>
<evidence type="ECO:0000256" key="3">
    <source>
        <dbReference type="SAM" id="MobiDB-lite"/>
    </source>
</evidence>
<dbReference type="GO" id="GO:0006397">
    <property type="term" value="P:mRNA processing"/>
    <property type="evidence" value="ECO:0007669"/>
    <property type="project" value="UniProtKB-KW"/>
</dbReference>
<dbReference type="InParanoid" id="F4RE57"/>